<evidence type="ECO:0000313" key="1">
    <source>
        <dbReference type="EMBL" id="CRK98571.1"/>
    </source>
</evidence>
<organism evidence="1 2">
    <name type="scientific">Clunio marinus</name>
    <dbReference type="NCBI Taxonomy" id="568069"/>
    <lineage>
        <taxon>Eukaryota</taxon>
        <taxon>Metazoa</taxon>
        <taxon>Ecdysozoa</taxon>
        <taxon>Arthropoda</taxon>
        <taxon>Hexapoda</taxon>
        <taxon>Insecta</taxon>
        <taxon>Pterygota</taxon>
        <taxon>Neoptera</taxon>
        <taxon>Endopterygota</taxon>
        <taxon>Diptera</taxon>
        <taxon>Nematocera</taxon>
        <taxon>Chironomoidea</taxon>
        <taxon>Chironomidae</taxon>
        <taxon>Clunio</taxon>
    </lineage>
</organism>
<name>A0A1J1IED2_9DIPT</name>
<protein>
    <submittedName>
        <fullName evidence="1">CLUMA_CG012472, isoform A</fullName>
    </submittedName>
</protein>
<gene>
    <name evidence="1" type="ORF">CLUMA_CG012472</name>
</gene>
<dbReference type="Proteomes" id="UP000183832">
    <property type="component" value="Unassembled WGS sequence"/>
</dbReference>
<keyword evidence="2" id="KW-1185">Reference proteome</keyword>
<proteinExistence type="predicted"/>
<evidence type="ECO:0000313" key="2">
    <source>
        <dbReference type="Proteomes" id="UP000183832"/>
    </source>
</evidence>
<accession>A0A1J1IED2</accession>
<dbReference type="AlphaFoldDB" id="A0A1J1IED2"/>
<sequence>MTIRGFAFCAFGFVQSAKKIERRELKSINRLPGYIRHYSPSGLHLSLCSNHNSFEDHAHERTNDGEEKTVEDVGEFAFSFHYFSDSFPDQKRVRKNS</sequence>
<dbReference type="EMBL" id="CVRI01000048">
    <property type="protein sequence ID" value="CRK98571.1"/>
    <property type="molecule type" value="Genomic_DNA"/>
</dbReference>
<reference evidence="1 2" key="1">
    <citation type="submission" date="2015-04" db="EMBL/GenBank/DDBJ databases">
        <authorList>
            <person name="Syromyatnikov M.Y."/>
            <person name="Popov V.N."/>
        </authorList>
    </citation>
    <scope>NUCLEOTIDE SEQUENCE [LARGE SCALE GENOMIC DNA]</scope>
</reference>